<protein>
    <submittedName>
        <fullName evidence="3">DUF1573 domain-containing protein</fullName>
    </submittedName>
</protein>
<feature type="compositionally biased region" description="Low complexity" evidence="1">
    <location>
        <begin position="157"/>
        <end position="180"/>
    </location>
</feature>
<evidence type="ECO:0000256" key="1">
    <source>
        <dbReference type="SAM" id="MobiDB-lite"/>
    </source>
</evidence>
<keyword evidence="2" id="KW-0732">Signal</keyword>
<accession>A0A5M6D0B7</accession>
<dbReference type="Gene3D" id="2.60.40.10">
    <property type="entry name" value="Immunoglobulins"/>
    <property type="match status" value="1"/>
</dbReference>
<dbReference type="Proteomes" id="UP000323426">
    <property type="component" value="Unassembled WGS sequence"/>
</dbReference>
<dbReference type="AlphaFoldDB" id="A0A5M6D0B7"/>
<dbReference type="InterPro" id="IPR013783">
    <property type="entry name" value="Ig-like_fold"/>
</dbReference>
<sequence length="180" mass="18850">MKKIYLLAFSLSLGFSAAVAQTATPAPVPVPAPAANQKIVTEGPVLTFAESKHDFGTIQEGEIVKHTFKFRNTGNQPLLISEVRVTCGCTTPDWTKTPVAPGQNGFVTAQFNSTGKPGQNQKVVTVVSNSVTGNTHISFIADVAPKTSGTSATQVGPTTEPAATHAHHYPATEAAKPVKK</sequence>
<keyword evidence="4" id="KW-1185">Reference proteome</keyword>
<feature type="compositionally biased region" description="Polar residues" evidence="1">
    <location>
        <begin position="147"/>
        <end position="156"/>
    </location>
</feature>
<name>A0A5M6D0B7_9BACT</name>
<evidence type="ECO:0000313" key="4">
    <source>
        <dbReference type="Proteomes" id="UP000323426"/>
    </source>
</evidence>
<feature type="chain" id="PRO_5024384138" evidence="2">
    <location>
        <begin position="21"/>
        <end position="180"/>
    </location>
</feature>
<evidence type="ECO:0000256" key="2">
    <source>
        <dbReference type="SAM" id="SignalP"/>
    </source>
</evidence>
<proteinExistence type="predicted"/>
<dbReference type="Pfam" id="PF07610">
    <property type="entry name" value="DUF1573"/>
    <property type="match status" value="1"/>
</dbReference>
<organism evidence="3 4">
    <name type="scientific">Adhaeribacter rhizoryzae</name>
    <dbReference type="NCBI Taxonomy" id="2607907"/>
    <lineage>
        <taxon>Bacteria</taxon>
        <taxon>Pseudomonadati</taxon>
        <taxon>Bacteroidota</taxon>
        <taxon>Cytophagia</taxon>
        <taxon>Cytophagales</taxon>
        <taxon>Hymenobacteraceae</taxon>
        <taxon>Adhaeribacter</taxon>
    </lineage>
</organism>
<dbReference type="PANTHER" id="PTHR37833">
    <property type="entry name" value="LIPOPROTEIN-RELATED"/>
    <property type="match status" value="1"/>
</dbReference>
<dbReference type="PANTHER" id="PTHR37833:SF1">
    <property type="entry name" value="SIGNAL PEPTIDE PROTEIN"/>
    <property type="match status" value="1"/>
</dbReference>
<feature type="signal peptide" evidence="2">
    <location>
        <begin position="1"/>
        <end position="20"/>
    </location>
</feature>
<dbReference type="EMBL" id="VWSF01000028">
    <property type="protein sequence ID" value="KAA5540120.1"/>
    <property type="molecule type" value="Genomic_DNA"/>
</dbReference>
<comment type="caution">
    <text evidence="3">The sequence shown here is derived from an EMBL/GenBank/DDBJ whole genome shotgun (WGS) entry which is preliminary data.</text>
</comment>
<evidence type="ECO:0000313" key="3">
    <source>
        <dbReference type="EMBL" id="KAA5540120.1"/>
    </source>
</evidence>
<reference evidence="3 4" key="1">
    <citation type="submission" date="2019-09" db="EMBL/GenBank/DDBJ databases">
        <title>Genome sequence and assembly of Adhaeribacter sp.</title>
        <authorList>
            <person name="Chhetri G."/>
        </authorList>
    </citation>
    <scope>NUCLEOTIDE SEQUENCE [LARGE SCALE GENOMIC DNA]</scope>
    <source>
        <strain evidence="3 4">DK36</strain>
    </source>
</reference>
<gene>
    <name evidence="3" type="ORF">F0145_23110</name>
</gene>
<dbReference type="RefSeq" id="WP_150092487.1">
    <property type="nucleotide sequence ID" value="NZ_VWSF01000028.1"/>
</dbReference>
<dbReference type="InterPro" id="IPR011467">
    <property type="entry name" value="DUF1573"/>
</dbReference>
<feature type="region of interest" description="Disordered" evidence="1">
    <location>
        <begin position="147"/>
        <end position="180"/>
    </location>
</feature>